<proteinExistence type="predicted"/>
<sequence length="94" mass="10687">MLDELKTLQNEGFHVQGDDGKIYHARAHLLQGNVWLEESKKMAKTVPEIQSTGDIPAASKLMLHKGHMSRREVDFISWNVLQTQTLPYSKTKAI</sequence>
<evidence type="ECO:0000313" key="2">
    <source>
        <dbReference type="Proteomes" id="UP000646827"/>
    </source>
</evidence>
<comment type="caution">
    <text evidence="1">The sequence shown here is derived from an EMBL/GenBank/DDBJ whole genome shotgun (WGS) entry which is preliminary data.</text>
</comment>
<keyword evidence="2" id="KW-1185">Reference proteome</keyword>
<dbReference type="Proteomes" id="UP000646827">
    <property type="component" value="Unassembled WGS sequence"/>
</dbReference>
<protein>
    <submittedName>
        <fullName evidence="1">Uncharacterized protein</fullName>
    </submittedName>
</protein>
<dbReference type="EMBL" id="JAEPRB010001757">
    <property type="protein sequence ID" value="KAG2201605.1"/>
    <property type="molecule type" value="Genomic_DNA"/>
</dbReference>
<reference evidence="1 2" key="1">
    <citation type="submission" date="2020-12" db="EMBL/GenBank/DDBJ databases">
        <title>Metabolic potential, ecology and presence of endohyphal bacteria is reflected in genomic diversity of Mucoromycotina.</title>
        <authorList>
            <person name="Muszewska A."/>
            <person name="Okrasinska A."/>
            <person name="Steczkiewicz K."/>
            <person name="Drgas O."/>
            <person name="Orlowska M."/>
            <person name="Perlinska-Lenart U."/>
            <person name="Aleksandrzak-Piekarczyk T."/>
            <person name="Szatraj K."/>
            <person name="Zielenkiewicz U."/>
            <person name="Pilsyk S."/>
            <person name="Malc E."/>
            <person name="Mieczkowski P."/>
            <person name="Kruszewska J.S."/>
            <person name="Biernat P."/>
            <person name="Pawlowska J."/>
        </authorList>
    </citation>
    <scope>NUCLEOTIDE SEQUENCE [LARGE SCALE GENOMIC DNA]</scope>
    <source>
        <strain evidence="1 2">CBS 142.35</strain>
    </source>
</reference>
<dbReference type="AlphaFoldDB" id="A0A8H7UZJ8"/>
<organism evidence="1 2">
    <name type="scientific">Circinella minor</name>
    <dbReference type="NCBI Taxonomy" id="1195481"/>
    <lineage>
        <taxon>Eukaryota</taxon>
        <taxon>Fungi</taxon>
        <taxon>Fungi incertae sedis</taxon>
        <taxon>Mucoromycota</taxon>
        <taxon>Mucoromycotina</taxon>
        <taxon>Mucoromycetes</taxon>
        <taxon>Mucorales</taxon>
        <taxon>Lichtheimiaceae</taxon>
        <taxon>Circinella</taxon>
    </lineage>
</organism>
<accession>A0A8H7UZJ8</accession>
<gene>
    <name evidence="1" type="ORF">INT45_003622</name>
</gene>
<evidence type="ECO:0000313" key="1">
    <source>
        <dbReference type="EMBL" id="KAG2201605.1"/>
    </source>
</evidence>
<name>A0A8H7UZJ8_9FUNG</name>